<organism evidence="2 3">
    <name type="scientific">Salinibacillus xinjiangensis</name>
    <dbReference type="NCBI Taxonomy" id="1229268"/>
    <lineage>
        <taxon>Bacteria</taxon>
        <taxon>Bacillati</taxon>
        <taxon>Bacillota</taxon>
        <taxon>Bacilli</taxon>
        <taxon>Bacillales</taxon>
        <taxon>Bacillaceae</taxon>
        <taxon>Salinibacillus</taxon>
    </lineage>
</organism>
<reference evidence="2 3" key="1">
    <citation type="submission" date="2019-11" db="EMBL/GenBank/DDBJ databases">
        <authorList>
            <person name="Li J."/>
        </authorList>
    </citation>
    <scope>NUCLEOTIDE SEQUENCE [LARGE SCALE GENOMIC DNA]</scope>
    <source>
        <strain evidence="2 3">J4</strain>
    </source>
</reference>
<dbReference type="InterPro" id="IPR029069">
    <property type="entry name" value="HotDog_dom_sf"/>
</dbReference>
<sequence>MWESFFGIRSQPVKNVIEAKSIKRFARAIGDDSPIYLDEEYAKTSPHGQIIAPPTFPRTLDYGQIEGVEFPKEGMLHGEQTFHYKRPLYAGDEIYCCYELYSFDRKQGKKGALGILKVKQYGCKDQKLEEQIFTSIRTLIFTEKVLKEVEANEKPST</sequence>
<feature type="domain" description="FAS1-like dehydratase" evidence="1">
    <location>
        <begin position="5"/>
        <end position="122"/>
    </location>
</feature>
<dbReference type="RefSeq" id="WP_153726883.1">
    <property type="nucleotide sequence ID" value="NZ_WJNH01000001.1"/>
</dbReference>
<dbReference type="OrthoDB" id="160199at2"/>
<dbReference type="EMBL" id="WJNH01000001">
    <property type="protein sequence ID" value="MRG84914.1"/>
    <property type="molecule type" value="Genomic_DNA"/>
</dbReference>
<dbReference type="Proteomes" id="UP000480185">
    <property type="component" value="Unassembled WGS sequence"/>
</dbReference>
<dbReference type="PANTHER" id="PTHR43437">
    <property type="entry name" value="HYDROXYACYL-THIOESTER DEHYDRATASE TYPE 2, MITOCHONDRIAL-RELATED"/>
    <property type="match status" value="1"/>
</dbReference>
<dbReference type="InterPro" id="IPR039569">
    <property type="entry name" value="FAS1-like_DH_region"/>
</dbReference>
<gene>
    <name evidence="2" type="ORF">GH754_01075</name>
</gene>
<keyword evidence="3" id="KW-1185">Reference proteome</keyword>
<comment type="caution">
    <text evidence="2">The sequence shown here is derived from an EMBL/GenBank/DDBJ whole genome shotgun (WGS) entry which is preliminary data.</text>
</comment>
<dbReference type="InterPro" id="IPR016709">
    <property type="entry name" value="HadA-like"/>
</dbReference>
<dbReference type="AlphaFoldDB" id="A0A6G1X1U9"/>
<dbReference type="PIRSF" id="PIRSF018072">
    <property type="entry name" value="UCP018072"/>
    <property type="match status" value="1"/>
</dbReference>
<dbReference type="SUPFAM" id="SSF54637">
    <property type="entry name" value="Thioesterase/thiol ester dehydrase-isomerase"/>
    <property type="match status" value="1"/>
</dbReference>
<dbReference type="GO" id="GO:0006633">
    <property type="term" value="P:fatty acid biosynthetic process"/>
    <property type="evidence" value="ECO:0007669"/>
    <property type="project" value="TreeGrafter"/>
</dbReference>
<evidence type="ECO:0000313" key="2">
    <source>
        <dbReference type="EMBL" id="MRG84914.1"/>
    </source>
</evidence>
<dbReference type="InterPro" id="IPR050965">
    <property type="entry name" value="UPF0336/Enoyl-CoA_hydratase"/>
</dbReference>
<dbReference type="CDD" id="cd03441">
    <property type="entry name" value="R_hydratase_like"/>
    <property type="match status" value="1"/>
</dbReference>
<dbReference type="Pfam" id="PF13452">
    <property type="entry name" value="FAS1_DH_region"/>
    <property type="match status" value="1"/>
</dbReference>
<dbReference type="GO" id="GO:0019171">
    <property type="term" value="F:(3R)-hydroxyacyl-[acyl-carrier-protein] dehydratase activity"/>
    <property type="evidence" value="ECO:0007669"/>
    <property type="project" value="TreeGrafter"/>
</dbReference>
<name>A0A6G1X1U9_9BACI</name>
<evidence type="ECO:0000313" key="3">
    <source>
        <dbReference type="Proteomes" id="UP000480185"/>
    </source>
</evidence>
<dbReference type="Gene3D" id="3.10.129.10">
    <property type="entry name" value="Hotdog Thioesterase"/>
    <property type="match status" value="1"/>
</dbReference>
<proteinExistence type="predicted"/>
<evidence type="ECO:0000259" key="1">
    <source>
        <dbReference type="Pfam" id="PF13452"/>
    </source>
</evidence>
<protein>
    <submittedName>
        <fullName evidence="2">MaoC family dehydratase</fullName>
    </submittedName>
</protein>
<dbReference type="PANTHER" id="PTHR43437:SF3">
    <property type="entry name" value="HYDROXYACYL-THIOESTER DEHYDRATASE TYPE 2, MITOCHONDRIAL"/>
    <property type="match status" value="1"/>
</dbReference>
<accession>A0A6G1X1U9</accession>